<dbReference type="Proteomes" id="UP001174691">
    <property type="component" value="Unassembled WGS sequence"/>
</dbReference>
<keyword evidence="3" id="KW-1185">Reference proteome</keyword>
<feature type="compositionally biased region" description="Basic and acidic residues" evidence="1">
    <location>
        <begin position="1"/>
        <end position="12"/>
    </location>
</feature>
<organism evidence="2 3">
    <name type="scientific">Coniochaeta hoffmannii</name>
    <dbReference type="NCBI Taxonomy" id="91930"/>
    <lineage>
        <taxon>Eukaryota</taxon>
        <taxon>Fungi</taxon>
        <taxon>Dikarya</taxon>
        <taxon>Ascomycota</taxon>
        <taxon>Pezizomycotina</taxon>
        <taxon>Sordariomycetes</taxon>
        <taxon>Sordariomycetidae</taxon>
        <taxon>Coniochaetales</taxon>
        <taxon>Coniochaetaceae</taxon>
        <taxon>Coniochaeta</taxon>
    </lineage>
</organism>
<feature type="region of interest" description="Disordered" evidence="1">
    <location>
        <begin position="237"/>
        <end position="321"/>
    </location>
</feature>
<feature type="compositionally biased region" description="Basic and acidic residues" evidence="1">
    <location>
        <begin position="272"/>
        <end position="297"/>
    </location>
</feature>
<reference evidence="2" key="1">
    <citation type="submission" date="2022-07" db="EMBL/GenBank/DDBJ databases">
        <title>Fungi with potential for degradation of polypropylene.</title>
        <authorList>
            <person name="Gostincar C."/>
        </authorList>
    </citation>
    <scope>NUCLEOTIDE SEQUENCE</scope>
    <source>
        <strain evidence="2">EXF-13287</strain>
    </source>
</reference>
<accession>A0AA38VP19</accession>
<protein>
    <submittedName>
        <fullName evidence="2">Uncharacterized protein</fullName>
    </submittedName>
</protein>
<evidence type="ECO:0000313" key="2">
    <source>
        <dbReference type="EMBL" id="KAJ9162247.1"/>
    </source>
</evidence>
<name>A0AA38VP19_9PEZI</name>
<sequence length="402" mass="45814">MGRINMNREMHTGSRAFHGPKRERDQNRGGYMRIKKKKLPFPNVLYSQAARLRWILPRMSSPWALAPVPVPQGLSSATSQNIIRTTWTSIWTRMNQFKFDVLPFLNHNEMEHLACCLGFLPDPGEGTRNFFHLFIGFFVTLSKSMARYSTDDNNKIICYALVRQTYYNAALTKGCRRDDRVKEKQKRGRQQILGLAAMRIPVLIKLIEACVRARRAYLGFEPSARFYAPGISPGQGRAISGGVTGTERRHSLSHYQGFKPKANLDSESAVTKGEEEADKKEVKIEKHEDHDDVYIKVEDEEDASEDSDDDDDYDDDDVTFKTEGSYHTSVNFKTEDSHHTNTDWDLSGQDLTLIEFTRVVDMWIRDLNWLESHSEPSWTAVFGDIGAGSAQAPPQPTVKTEN</sequence>
<dbReference type="AlphaFoldDB" id="A0AA38VP19"/>
<feature type="region of interest" description="Disordered" evidence="1">
    <location>
        <begin position="1"/>
        <end position="30"/>
    </location>
</feature>
<proteinExistence type="predicted"/>
<dbReference type="EMBL" id="JANBVN010000013">
    <property type="protein sequence ID" value="KAJ9162247.1"/>
    <property type="molecule type" value="Genomic_DNA"/>
</dbReference>
<comment type="caution">
    <text evidence="2">The sequence shown here is derived from an EMBL/GenBank/DDBJ whole genome shotgun (WGS) entry which is preliminary data.</text>
</comment>
<feature type="compositionally biased region" description="Acidic residues" evidence="1">
    <location>
        <begin position="298"/>
        <end position="317"/>
    </location>
</feature>
<evidence type="ECO:0000256" key="1">
    <source>
        <dbReference type="SAM" id="MobiDB-lite"/>
    </source>
</evidence>
<gene>
    <name evidence="2" type="ORF">NKR19_g1459</name>
</gene>
<evidence type="ECO:0000313" key="3">
    <source>
        <dbReference type="Proteomes" id="UP001174691"/>
    </source>
</evidence>